<feature type="coiled-coil region" evidence="1">
    <location>
        <begin position="60"/>
        <end position="87"/>
    </location>
</feature>
<gene>
    <name evidence="2" type="ORF">S03H2_40812</name>
</gene>
<reference evidence="2" key="1">
    <citation type="journal article" date="2014" name="Front. Microbiol.">
        <title>High frequency of phylogenetically diverse reductive dehalogenase-homologous genes in deep subseafloor sedimentary metagenomes.</title>
        <authorList>
            <person name="Kawai M."/>
            <person name="Futagami T."/>
            <person name="Toyoda A."/>
            <person name="Takaki Y."/>
            <person name="Nishi S."/>
            <person name="Hori S."/>
            <person name="Arai W."/>
            <person name="Tsubouchi T."/>
            <person name="Morono Y."/>
            <person name="Uchiyama I."/>
            <person name="Ito T."/>
            <person name="Fujiyama A."/>
            <person name="Inagaki F."/>
            <person name="Takami H."/>
        </authorList>
    </citation>
    <scope>NUCLEOTIDE SEQUENCE</scope>
    <source>
        <strain evidence="2">Expedition CK06-06</strain>
    </source>
</reference>
<feature type="non-terminal residue" evidence="2">
    <location>
        <position position="248"/>
    </location>
</feature>
<accession>X1IG28</accession>
<feature type="coiled-coil region" evidence="1">
    <location>
        <begin position="119"/>
        <end position="146"/>
    </location>
</feature>
<dbReference type="AlphaFoldDB" id="X1IG28"/>
<comment type="caution">
    <text evidence="2">The sequence shown here is derived from an EMBL/GenBank/DDBJ whole genome shotgun (WGS) entry which is preliminary data.</text>
</comment>
<organism evidence="2">
    <name type="scientific">marine sediment metagenome</name>
    <dbReference type="NCBI Taxonomy" id="412755"/>
    <lineage>
        <taxon>unclassified sequences</taxon>
        <taxon>metagenomes</taxon>
        <taxon>ecological metagenomes</taxon>
    </lineage>
</organism>
<sequence>MPVSQCEKYEFIGITVEKPLESLHCDLVNLPFLGALLRMADAGDVQRERTISLRYETMRRLQDKIEIERLEEEEKEYREMVNTLFDRNSKLDLPDYLKYLKEIAKKYFKGCELELNNDFKRFAEINEKKEEKLKKLKKEAPHYYNDALFDPLVDKCVQKFIQNKKIENIDSQKKVILRNWLSTLNQYIFKKRQPFHFEKHKGVRAVMYLLDKTDGNNGNNKYHFKVLATYRKGKNKKEIQKLVKNVEQ</sequence>
<evidence type="ECO:0000313" key="2">
    <source>
        <dbReference type="EMBL" id="GAH65064.1"/>
    </source>
</evidence>
<dbReference type="EMBL" id="BARU01025320">
    <property type="protein sequence ID" value="GAH65064.1"/>
    <property type="molecule type" value="Genomic_DNA"/>
</dbReference>
<proteinExistence type="predicted"/>
<keyword evidence="1" id="KW-0175">Coiled coil</keyword>
<name>X1IG28_9ZZZZ</name>
<protein>
    <submittedName>
        <fullName evidence="2">Uncharacterized protein</fullName>
    </submittedName>
</protein>
<evidence type="ECO:0000256" key="1">
    <source>
        <dbReference type="SAM" id="Coils"/>
    </source>
</evidence>